<feature type="coiled-coil region" evidence="14">
    <location>
        <begin position="118"/>
        <end position="145"/>
    </location>
</feature>
<dbReference type="InterPro" id="IPR041658">
    <property type="entry name" value="AAA_lid_11"/>
</dbReference>
<dbReference type="InterPro" id="IPR003593">
    <property type="entry name" value="AAA+_ATPase"/>
</dbReference>
<dbReference type="GeneID" id="103522333"/>
<dbReference type="GO" id="GO:0005858">
    <property type="term" value="C:axonemal dynein complex"/>
    <property type="evidence" value="ECO:0007669"/>
    <property type="project" value="TreeGrafter"/>
</dbReference>
<evidence type="ECO:0000256" key="13">
    <source>
        <dbReference type="ARBA" id="ARBA00023273"/>
    </source>
</evidence>
<reference evidence="18" key="1">
    <citation type="submission" date="2025-08" db="UniProtKB">
        <authorList>
            <consortium name="RefSeq"/>
        </authorList>
    </citation>
    <scope>IDENTIFICATION</scope>
</reference>
<dbReference type="InterPro" id="IPR041589">
    <property type="entry name" value="DNAH3_AAA_lid_1"/>
</dbReference>
<evidence type="ECO:0000256" key="14">
    <source>
        <dbReference type="SAM" id="Coils"/>
    </source>
</evidence>
<dbReference type="Pfam" id="PF12775">
    <property type="entry name" value="AAA_7"/>
    <property type="match status" value="1"/>
</dbReference>
<dbReference type="Pfam" id="PF18199">
    <property type="entry name" value="Dynein_C"/>
    <property type="match status" value="1"/>
</dbReference>
<protein>
    <submittedName>
        <fullName evidence="18">Dynein beta chain, ciliary-like</fullName>
    </submittedName>
</protein>
<dbReference type="Gene3D" id="3.10.490.20">
    <property type="match status" value="1"/>
</dbReference>
<dbReference type="Pfam" id="PF12774">
    <property type="entry name" value="AAA_6"/>
    <property type="match status" value="1"/>
</dbReference>
<keyword evidence="6" id="KW-0547">Nucleotide-binding</keyword>
<dbReference type="FunFam" id="3.10.490.20:FF:000002">
    <property type="entry name" value="Dynein axonemal heavy chain 17"/>
    <property type="match status" value="1"/>
</dbReference>
<evidence type="ECO:0000256" key="9">
    <source>
        <dbReference type="ARBA" id="ARBA00023054"/>
    </source>
</evidence>
<dbReference type="Pfam" id="PF08385">
    <property type="entry name" value="DHC_N1"/>
    <property type="match status" value="4"/>
</dbReference>
<dbReference type="InterPro" id="IPR041228">
    <property type="entry name" value="Dynein_C"/>
</dbReference>
<dbReference type="Gene3D" id="1.20.920.30">
    <property type="match status" value="1"/>
</dbReference>
<keyword evidence="10" id="KW-0969">Cilium</keyword>
<dbReference type="GO" id="GO:0008569">
    <property type="term" value="F:minus-end-directed microtubule motor activity"/>
    <property type="evidence" value="ECO:0007669"/>
    <property type="project" value="InterPro"/>
</dbReference>
<evidence type="ECO:0000313" key="17">
    <source>
        <dbReference type="Proteomes" id="UP000079169"/>
    </source>
</evidence>
<evidence type="ECO:0000256" key="8">
    <source>
        <dbReference type="ARBA" id="ARBA00023017"/>
    </source>
</evidence>
<keyword evidence="13" id="KW-0966">Cell projection</keyword>
<dbReference type="InterPro" id="IPR042222">
    <property type="entry name" value="Dynein_2_N"/>
</dbReference>
<dbReference type="FunFam" id="3.40.50.300:FF:000411">
    <property type="entry name" value="dynein heavy chain 17, axonemal"/>
    <property type="match status" value="1"/>
</dbReference>
<dbReference type="PaxDb" id="121845-A0A3Q0JGC2"/>
<evidence type="ECO:0000256" key="12">
    <source>
        <dbReference type="ARBA" id="ARBA00023212"/>
    </source>
</evidence>
<dbReference type="InterPro" id="IPR035699">
    <property type="entry name" value="AAA_6"/>
</dbReference>
<keyword evidence="3" id="KW-0963">Cytoplasm</keyword>
<evidence type="ECO:0000256" key="3">
    <source>
        <dbReference type="ARBA" id="ARBA00022490"/>
    </source>
</evidence>
<dbReference type="Pfam" id="PF18198">
    <property type="entry name" value="AAA_lid_11"/>
    <property type="match status" value="1"/>
</dbReference>
<gene>
    <name evidence="18" type="primary">LOC103522333</name>
</gene>
<dbReference type="Pfam" id="PF03028">
    <property type="entry name" value="Dynein_heavy"/>
    <property type="match status" value="1"/>
</dbReference>
<dbReference type="Proteomes" id="UP000079169">
    <property type="component" value="Unplaced"/>
</dbReference>
<dbReference type="SMART" id="SM00382">
    <property type="entry name" value="AAA"/>
    <property type="match status" value="2"/>
</dbReference>
<dbReference type="FunFam" id="1.20.1270.280:FF:000003">
    <property type="entry name" value="Dynein axonemal heavy chain 17"/>
    <property type="match status" value="1"/>
</dbReference>
<dbReference type="InterPro" id="IPR013602">
    <property type="entry name" value="Dynein_heavy_linker"/>
</dbReference>
<dbReference type="RefSeq" id="XP_026685750.1">
    <property type="nucleotide sequence ID" value="XM_026829949.1"/>
</dbReference>
<keyword evidence="11" id="KW-0505">Motor protein</keyword>
<dbReference type="InterPro" id="IPR035706">
    <property type="entry name" value="AAA_9"/>
</dbReference>
<evidence type="ECO:0000256" key="1">
    <source>
        <dbReference type="ARBA" id="ARBA00004430"/>
    </source>
</evidence>
<keyword evidence="12" id="KW-0206">Cytoskeleton</keyword>
<proteinExistence type="inferred from homology"/>
<dbReference type="Pfam" id="PF12781">
    <property type="entry name" value="AAA_9"/>
    <property type="match status" value="2"/>
</dbReference>
<dbReference type="InterPro" id="IPR042219">
    <property type="entry name" value="AAA_lid_11_sf"/>
</dbReference>
<evidence type="ECO:0000256" key="2">
    <source>
        <dbReference type="ARBA" id="ARBA00008887"/>
    </source>
</evidence>
<dbReference type="FunFam" id="3.40.50.300:FF:000049">
    <property type="entry name" value="Dynein, axonemal, heavy chain 5"/>
    <property type="match status" value="1"/>
</dbReference>
<dbReference type="GO" id="GO:0005874">
    <property type="term" value="C:microtubule"/>
    <property type="evidence" value="ECO:0007669"/>
    <property type="project" value="UniProtKB-KW"/>
</dbReference>
<feature type="domain" description="AAA+ ATPase" evidence="16">
    <location>
        <begin position="2958"/>
        <end position="3104"/>
    </location>
</feature>
<dbReference type="InterPro" id="IPR042228">
    <property type="entry name" value="Dynein_linker_3"/>
</dbReference>
<keyword evidence="9 14" id="KW-0175">Coiled coil</keyword>
<keyword evidence="7" id="KW-0067">ATP-binding</keyword>
<comment type="subcellular location">
    <subcellularLocation>
        <location evidence="1">Cytoplasm</location>
        <location evidence="1">Cytoskeleton</location>
        <location evidence="1">Cilium axoneme</location>
    </subcellularLocation>
</comment>
<dbReference type="FunFam" id="1.20.920.20:FF:000003">
    <property type="entry name" value="Dynein axonemal heavy chain 17"/>
    <property type="match status" value="1"/>
</dbReference>
<evidence type="ECO:0000256" key="11">
    <source>
        <dbReference type="ARBA" id="ARBA00023175"/>
    </source>
</evidence>
<evidence type="ECO:0000313" key="18">
    <source>
        <dbReference type="RefSeq" id="XP_026685750.1"/>
    </source>
</evidence>
<organism evidence="17 18">
    <name type="scientific">Diaphorina citri</name>
    <name type="common">Asian citrus psyllid</name>
    <dbReference type="NCBI Taxonomy" id="121845"/>
    <lineage>
        <taxon>Eukaryota</taxon>
        <taxon>Metazoa</taxon>
        <taxon>Ecdysozoa</taxon>
        <taxon>Arthropoda</taxon>
        <taxon>Hexapoda</taxon>
        <taxon>Insecta</taxon>
        <taxon>Pterygota</taxon>
        <taxon>Neoptera</taxon>
        <taxon>Paraneoptera</taxon>
        <taxon>Hemiptera</taxon>
        <taxon>Sternorrhyncha</taxon>
        <taxon>Psylloidea</taxon>
        <taxon>Psyllidae</taxon>
        <taxon>Diaphorininae</taxon>
        <taxon>Diaphorina</taxon>
    </lineage>
</organism>
<dbReference type="InterPro" id="IPR024743">
    <property type="entry name" value="Dynein_HC_stalk"/>
</dbReference>
<dbReference type="InterPro" id="IPR024317">
    <property type="entry name" value="Dynein_heavy_chain_D4_dom"/>
</dbReference>
<evidence type="ECO:0000256" key="6">
    <source>
        <dbReference type="ARBA" id="ARBA00022741"/>
    </source>
</evidence>
<dbReference type="FunFam" id="3.40.50.300:FF:000219">
    <property type="entry name" value="Dynein axonemal heavy chain 17"/>
    <property type="match status" value="1"/>
</dbReference>
<dbReference type="Gene3D" id="1.20.920.20">
    <property type="match status" value="1"/>
</dbReference>
<dbReference type="FunFam" id="1.10.8.720:FF:000002">
    <property type="entry name" value="Dynein heavy chain 9, axonemal"/>
    <property type="match status" value="1"/>
</dbReference>
<dbReference type="PANTHER" id="PTHR46532">
    <property type="entry name" value="MALE FERTILITY FACTOR KL5"/>
    <property type="match status" value="1"/>
</dbReference>
<evidence type="ECO:0000256" key="5">
    <source>
        <dbReference type="ARBA" id="ARBA00022737"/>
    </source>
</evidence>
<evidence type="ECO:0000256" key="4">
    <source>
        <dbReference type="ARBA" id="ARBA00022701"/>
    </source>
</evidence>
<dbReference type="PANTHER" id="PTHR46532:SF11">
    <property type="entry name" value="DYNEIN AXONEMAL HEAVY CHAIN 12"/>
    <property type="match status" value="1"/>
</dbReference>
<feature type="compositionally biased region" description="Basic and acidic residues" evidence="15">
    <location>
        <begin position="1674"/>
        <end position="1696"/>
    </location>
</feature>
<dbReference type="InterPro" id="IPR043157">
    <property type="entry name" value="Dynein_AAA1S"/>
</dbReference>
<dbReference type="InterPro" id="IPR004273">
    <property type="entry name" value="Dynein_heavy_D6_P-loop"/>
</dbReference>
<dbReference type="GO" id="GO:0051959">
    <property type="term" value="F:dynein light intermediate chain binding"/>
    <property type="evidence" value="ECO:0007669"/>
    <property type="project" value="InterPro"/>
</dbReference>
<dbReference type="Gene3D" id="3.20.180.20">
    <property type="entry name" value="Dynein heavy chain, N-terminal domain 2"/>
    <property type="match status" value="1"/>
</dbReference>
<dbReference type="GO" id="GO:0097729">
    <property type="term" value="C:9+2 motile cilium"/>
    <property type="evidence" value="ECO:0007669"/>
    <property type="project" value="UniProtKB-ARBA"/>
</dbReference>
<dbReference type="FunFam" id="1.20.140.100:FF:000001">
    <property type="entry name" value="dynein heavy chain 17, axonemal"/>
    <property type="match status" value="1"/>
</dbReference>
<dbReference type="FunFam" id="1.10.8.710:FF:000002">
    <property type="entry name" value="dynein heavy chain 17, axonemal"/>
    <property type="match status" value="1"/>
</dbReference>
<dbReference type="Gene3D" id="1.20.1270.280">
    <property type="match status" value="1"/>
</dbReference>
<dbReference type="InterPro" id="IPR043160">
    <property type="entry name" value="Dynein_C_barrel"/>
</dbReference>
<dbReference type="Gene3D" id="1.20.58.1120">
    <property type="match status" value="1"/>
</dbReference>
<comment type="similarity">
    <text evidence="2">Belongs to the dynein heavy chain family.</text>
</comment>
<sequence length="4853" mass="554772">MKPQVFVPMLSNPYVHKNWPSMVVTDVKKHVTDLKNSVNQVRGLLNGQTLLPMPDGVEKVDEVEKRIIASKGEDVNLHLKSAIEGAVIKWATQINDVIQEQSSIAFNGGVNPTPNFEIQFWSNRLKNLESIYDQLRDERVKKMASILEHTDSAYFPCFKSVFKNVVGAVAEAREIHGYLKPLKQQMDKVEGADFNEMEPFLSPMMHTVCLVWANCKYYQVSSKIIVLMKEINNMLVELACKYLDPATIFEGEMSETLPKVTETIRTLKKFKLVFEYCRANLSSYFNCKNLGPEECPVLWHFHQKLIFQRYDAFIERLEVIEVFFKTALEYGKLEKVEIGGLMGRILGGQVSEIYEEYVGCLNAFASISYDPSDPDDPSFLNDYAKFSDQILDMDRRLASALSLAFDDCNDLEHIAKTDVSCMIFLIACFVDLVSIYRESGDKIGEKLNDLLVCLSSLDKQLFEQWKADLPDTCEQCLNQPLFIVQPETHQLNVNFDKKLEAVLRELRYLNLLGRDDIPQEGKDLFERIEELNKFFVYLKLTVDWYNEIRKHSREEEFKLIEPEILAIDELIDDCQENITWNSPDAWDYICRIRDVVQVMSEACKYLDPATIFEGEMSETLPKVTETIRTLKKFKVKKMASILEHTDSAYFPCFKSVFKNVVGAVAEAREIHGYLKPLKQQMDKVEGADFNEMEPFLSPMMHTVCLVWANCKYYQVSSKIIVLMKEINNMLVELACKYLDPATIFEGEMSETLPKMADEETPDIDPRLQFILGYLMRSMKFKIEKWQKMLVTEEYKKPINDFLGKSPVRMLIITLSTSGVLQAMSTFPSQCKNKSAYFIKKKLDEPVSDQNVEASIIYGDLCAKPIDQLAVLTEEVFFKTALEYGKLEKIGGLMGRILGGQVSEIYEEYVGCLNAFASISYDPSDPDDPSFLNDYAKFSDQILDMDRRLASALSLAFDDCNDLEHIAKFQFVLGSLLERPVVAGEITPKCSKIFRITKQEVETCQNIFDTQVEHYNETGYMIVDAYYPPVAGALTWIKRLSHRVLTIQQFNKVEENLYILHDISHCLWDVYGAASEMGSEAAPLPDILEHTEVADMGENEDDALSAVPGMPDEFDQAGSPSLMGPLDDEYIQDLLTTDHVSLAPAPPYPTYKECSERLLGPPKRKKRRMSKHKTYLMLQELPDRWANTKKIATSVKTAAQPLIAAEASKIRKRVWECTDPYREIDKASTEMIEMEDVLNKLMEQAALFEINKPDFKALANDDILEKCKVINEMIQLILCSVQGVCSKVVDYTAEFEQYSYLWLDDMQEVLDQFLTYGRTLNSDELDTMGKVGEDGLPLLKETPPNNDAFRQKIDQYEALYKTVNEIEESKVFDEWLLVDLKPFKYSLLNVVCKWSMLFKKHLMDSVINSLNELKDFIEEADKGLATPLHKGDYEALVKIITYLKKVRDRTPTTDNMFEPLAAIIQLLKLYDIEFPEETYLMLQELPDRWANTKKIATSVKTAAQPLIAAEASKIRKRVVLFDIRQSTYRENFKHKCFFKWECTDPYLCSKNRIRSLYESTRYVMSERVSKAKTNTERIRVLAETWNEKALFRRKGSATKPGLLNLDNQDELCNKRYQEIEEAGDEIHDLLWQNYKLYFHIEDSVHENMEEEQTMVEEKESVAPTAEQEEDDGGDNFDRDESVDLDMDKKSDEDDERKKLLKPPSDEPIDMDVYGAASEMGSEAAPLPDILEHTEVADIGENEDDALSAVPGMPDEFDQDFSNKAPLFRVSFSLEEPDLVFTPTLNFNDEAEEESLCSQLKEIIEDITDMGVKIKRVAKRTENTYKMEKVLKDFDKVWSTLEFEYDIHARTKTPLLRCSEELIEMLEENQVQLQNMASSKFVGYFQKEVNEWQIKLSNADAVISIWIEVQRTWQHLESIFIGSDDIRQQLPEDSRRFDATDKAFRALAQDMHKTPNVVIGTNKPGLYEKLETIQKDLTKCEKALAQYLETKKLTYPRFYFVSSSDLLDILANGNNPEAVCKHLTKLYDSLAKLKFRPGKDGKINVKIAQGMYAKDGEYVEFNGDCDCSGQVENWLNNVTDSMRRTGIHCMSLAVAAYDEKPREQWLFDYPGQTALCGTQIWWTTEVSICFARLEEGYENALKDYNKKQFIIGFAGTGKSCVWKTLYKTYVNAKKKPMYNDLEPKAVTNDELFGIINPSTREWKDGRSYGSLLGDCFANICDAEFKFDHEYLGCTPRLVITPLTDRCYITLSQSLHLNMGGAPAGPAGTGKTETTKDLGKAIGIMVYVFNCSEQMDYRSCGNIYKGLAQTGAWGCFDEFNRISVEVLSVVAVQVKSVLDSVKMRKSRFNFMGENIKLVTTVGMFITMNPGYAGRAELPENLKALFRPCAMVVPDFALICEIMLVSEGFQEARLLSRKFITLYSLCKELLSKQDHYDWGLRAIKSVLVVAGSLKRGDRQRPEDQVLMRALRDFNIPKIITEDLQVFMGLIGDLFPALDVPRKRDIDFEKQVRQATIDMKLQPEDSFILKVVQLVELFAVRHSVFIIGFAGTGKSCVWKTLYKTYVNAKKKPMYNDLEPKAVTNDELFGIINPSTREWKDGLFSCLIREQAQSTGDGPKWMVMDGDIDPMWIESLNTVMDDNKVLTLASNERIALTPSMRLLFEISNLRTATPATVSRAGILYINPQDLGWNPYVLSWTDTRESESEKNILMGLFDKLTPRTSYYNYYHWSLARRYFSTCVDFNTADLVLQLAIGMHTKLAQTFLPTAVKFHYIWNLRDLDNVFQGMLFASGDCVRSSSQLVRLWMHEASRVYGDKMVDKKDIETFNKMLVENIKKVFAMLCSLLECLLVPPNITKDCPKDWYEIYFVFACIWAFGSATFQDQLVDWRNEFSKWWINEFKSVKFPATGPVFNYFIHEETKKFLPWTDMVLEFELDPDIPLQSQIVDTAETTRVRYFMNLFIPKRKPVMLIGNAGSGKSILINKMLSSLPPETYALTSVPFNFYTSSEMLQKVLEKPLEKKAGRNFGPPGNKTMIYFVDDMNMPEVDAYGTVQPHTVIRQYMDYQHWYDRQKLSLKDIHNIMFVSAMNPTSGSFTIEPRLQRHFYVFALSFPGSDALYQIYYSILSQHLGQPANKFPVSVINTAGVFEEMPENEYMDKPLIYCHFVECVGDPKYMKMPDWATLHKILSETMTSYNEIVASMNLVLFEDAMSHICRINRIMEAPRGNALLVGVGGSGKQSLSRLSAFISTLEPFQIQLKKNYGIPDLKIDLASLYLKAGLKNAGIMFLMTDSQVADEKFLVIINDMLASGEVPDLFTDDEIENIVNNIAAEPEIPLTADLDPLTMLTDDATIAFWNNEGLPNDRMSTENATILVNSQRWPLMIDPQEVLRKPCAVFMAYVHSSVNQISVSYLLNERRYNYTTPKSFLEQIDLYAKLLKIKFDDNKSGITRFQNGLQKLVSCAQQVDGLKADLDVKNKEVAEKTEKANNLIKIVGKEQLKVTNEKSFVGNEEKKVRAIEEDVSYKQKVCAEDLEKAEPALVAAQEALDTLDKNNLTELKALKAPPQGVIAVCDAVAVLMASKKGKVPKDLGWKGSQAMMASVDEFLKNLKRYDKENIHPEIVRYTTKEFLSKDFFKPDIIRSQSSAAAGLCAWVINIITFYNVWTFVEPKRKALAAANAELAAASQKLAELKAKIASLEATLQELTDKFDAAVKEKLFCQNQAEECAEKIDLADRLVNGLASENVRWKDSVLGLQQSALTLPGDILLVTAFVSYVGCFTRSYRLDLLNKFWLPTIKKSKIDWFHEWPQEALESVSLKFLVSVESLPELTKLSGVMVSTVDSGSRGFRKSCESHRYGNKLTVIRLGQKRVMDQIEKAVMSGFVLLIENIGESVDPVLDNLIGRNLIRKGKVVKIGEKEIDYNPNFKLILHTKLANPHYKPEMQAQTTLINFTVTRDGLEDQLLAEVVKFERPDLELLKANLTKEQNLFKITLKGLEDDLLMRLSSSGGDVLSDKNLVLNLEKSKKTAKEIEIKVKEGKKTAKKIDEAREQYRPAAERASVIYFIMNELFKINPIYQFSLKAFTVVFHNAMTKAKKSDNLKGRVANLVESITFMTFQYTSRGLFERDKLIFMAQMTIQISMMKKEIAREELDFLLRFPFQPGVSSPVDFLTNTLWGGVRALSNLEEFKNLDKDIEAAAKRWKKYIEGETPEKDKLPQEWKNKSALQRLCIMRCLRPDRMTYAVRSFVEEKMGDRYVNARAIEFEQSYRESSSTTPIFFILSPGVDPTRDVEAVGRKMGFTTDLRNLHNVSLGQGQEVIAEETIQIASTKGHWAILQNVHLVKNWLPTLDKKMEASFEKPHKNYRLFISAEPASDPEYHIIPQGVLDSSIKITNEPPTGMQANLHKALDNFTQEDLEMCSKEAEYKSILFALCYFHAVVAERRKFGPQGWNRSYPFNVGDLTISSLVLYNYLEANNNVPWEDLRYLFGEIMYGGHITDDWDRRLCRTYLEEYMNPELLEGETKLAPGFPAPPNQDYQGYHTYIDESLPPESPILYGLHPNAEIGFLTTQAENVFKIIFELQPRDTAAAQGSGVTREEKVRQVLDEILDKCPDAFNIKDMMGRVEDRTPYIIVAFQECERMNILMSEIKRSLKELNLGLKGELTITTDMEALEYSIFMDTVPPSWEKRAYPSMLGLGGWFADLMLRLKELENWVGDFQLPSSVWLAGFFNPQSFLTAIMQSTARKNEWPLDKMCLQCDVTKKQREDFTQAPRDGAYVNGLYMEGARWDIALGVISDAKLKELFPMMPVIYIKAITQDKQDLRNMYECPVYKTRQRGPNYVWTFNLKTKEKPAKWTMAGVALLLCT</sequence>
<dbReference type="Pfam" id="PF12777">
    <property type="entry name" value="MT"/>
    <property type="match status" value="1"/>
</dbReference>
<accession>A0A3Q0JGC2</accession>
<keyword evidence="17" id="KW-1185">Reference proteome</keyword>
<evidence type="ECO:0000256" key="15">
    <source>
        <dbReference type="SAM" id="MobiDB-lite"/>
    </source>
</evidence>
<evidence type="ECO:0000256" key="10">
    <source>
        <dbReference type="ARBA" id="ARBA00023069"/>
    </source>
</evidence>
<dbReference type="InterPro" id="IPR027417">
    <property type="entry name" value="P-loop_NTPase"/>
</dbReference>
<dbReference type="GO" id="GO:0005524">
    <property type="term" value="F:ATP binding"/>
    <property type="evidence" value="ECO:0007669"/>
    <property type="project" value="UniProtKB-KW"/>
</dbReference>
<keyword evidence="5" id="KW-0677">Repeat</keyword>
<feature type="region of interest" description="Disordered" evidence="15">
    <location>
        <begin position="1646"/>
        <end position="1710"/>
    </location>
</feature>
<dbReference type="Gene3D" id="1.10.8.710">
    <property type="match status" value="1"/>
</dbReference>
<dbReference type="SUPFAM" id="SSF52540">
    <property type="entry name" value="P-loop containing nucleoside triphosphate hydrolases"/>
    <property type="match status" value="4"/>
</dbReference>
<dbReference type="Gene3D" id="1.20.140.100">
    <property type="entry name" value="Dynein heavy chain, N-terminal domain 2"/>
    <property type="match status" value="1"/>
</dbReference>
<dbReference type="Gene3D" id="3.40.50.300">
    <property type="entry name" value="P-loop containing nucleotide triphosphate hydrolases"/>
    <property type="match status" value="7"/>
</dbReference>
<dbReference type="Pfam" id="PF17857">
    <property type="entry name" value="AAA_lid_1"/>
    <property type="match status" value="1"/>
</dbReference>
<dbReference type="Pfam" id="PF08393">
    <property type="entry name" value="DHC_N2"/>
    <property type="match status" value="1"/>
</dbReference>
<dbReference type="Gene3D" id="1.10.8.1220">
    <property type="match status" value="1"/>
</dbReference>
<keyword evidence="4" id="KW-0493">Microtubule</keyword>
<name>A0A3Q0JGC2_DIACI</name>
<dbReference type="Gene3D" id="6.10.140.1060">
    <property type="match status" value="1"/>
</dbReference>
<dbReference type="FunFam" id="3.40.50.300:FF:000945">
    <property type="entry name" value="Dynein axonemal heavy chain 9"/>
    <property type="match status" value="1"/>
</dbReference>
<keyword evidence="8" id="KW-0243">Dynein</keyword>
<dbReference type="STRING" id="121845.A0A3Q0JGC2"/>
<dbReference type="Gene3D" id="1.10.8.720">
    <property type="entry name" value="Region D6 of dynein motor"/>
    <property type="match status" value="1"/>
</dbReference>
<dbReference type="InterPro" id="IPR026983">
    <property type="entry name" value="DHC"/>
</dbReference>
<dbReference type="GO" id="GO:0045505">
    <property type="term" value="F:dynein intermediate chain binding"/>
    <property type="evidence" value="ECO:0007669"/>
    <property type="project" value="InterPro"/>
</dbReference>
<feature type="domain" description="AAA+ ATPase" evidence="16">
    <location>
        <begin position="2257"/>
        <end position="2392"/>
    </location>
</feature>
<dbReference type="Pfam" id="PF12780">
    <property type="entry name" value="AAA_8"/>
    <property type="match status" value="1"/>
</dbReference>
<dbReference type="GO" id="GO:0007018">
    <property type="term" value="P:microtubule-based movement"/>
    <property type="evidence" value="ECO:0007669"/>
    <property type="project" value="InterPro"/>
</dbReference>
<dbReference type="FunFam" id="1.10.8.1220:FF:000001">
    <property type="entry name" value="Dynein axonemal heavy chain 5"/>
    <property type="match status" value="1"/>
</dbReference>
<evidence type="ECO:0000256" key="7">
    <source>
        <dbReference type="ARBA" id="ARBA00022840"/>
    </source>
</evidence>
<dbReference type="KEGG" id="dci:103522333"/>
<evidence type="ECO:0000259" key="16">
    <source>
        <dbReference type="SMART" id="SM00382"/>
    </source>
</evidence>
<dbReference type="InterPro" id="IPR013594">
    <property type="entry name" value="Dynein_heavy_tail"/>
</dbReference>
<feature type="coiled-coil region" evidence="14">
    <location>
        <begin position="3666"/>
        <end position="3707"/>
    </location>
</feature>
<dbReference type="FunFam" id="3.20.180.20:FF:000001">
    <property type="entry name" value="Dynein axonemal heavy chain 5"/>
    <property type="match status" value="1"/>
</dbReference>